<sequence length="443" mass="46237">MSKNMYRLTLILVSLFLAMNLGCQGSSSGEKKEAPTGGAPEGQTTKVFPNGIMIDIAKLVELREDQSNFPEFKENLNVFQARISIPETLYKASTEIRRSHKADAVNPGYEVVPKASAEYKDGYYVVTDTFRLFERSLVKSSVAYKVYVDEKAAAGNTVILLPDLVVPKVTDKALTLDALGMASGKYEFGNLILERDAVLFTQGAEIQLFTNRLISDQARIETFSHEEAIKAADDLDNGRSGGAIYLQAKTGTGSLHVEMRGTKGGKGAIGDNASGTGTTGGTGADGVAYTECEPHPRFAVSVPRESDVLMMVNRPIETQRCYSWCERNPGSGGQGGKGPTGGKGKKGGTGGSSGTINILVNKAQPNVQITVNRIPGEGGEGGEGGKGGSGGAGGAAGSQPRSCKAASAGATGPTGDQGPKGDSGDVIELDNTSSVIVDGKEIL</sequence>
<accession>A0ABY4C8T7</accession>
<feature type="region of interest" description="Disordered" evidence="1">
    <location>
        <begin position="329"/>
        <end position="443"/>
    </location>
</feature>
<dbReference type="EMBL" id="CP093442">
    <property type="protein sequence ID" value="UOF00091.1"/>
    <property type="molecule type" value="Genomic_DNA"/>
</dbReference>
<feature type="chain" id="PRO_5045582451" description="Collagen-like protein" evidence="2">
    <location>
        <begin position="26"/>
        <end position="443"/>
    </location>
</feature>
<reference evidence="3" key="1">
    <citation type="submission" date="2022-03" db="EMBL/GenBank/DDBJ databases">
        <title>Genome Identification and Characterization of new species Bdellovibrio reynosense LBG001 sp. nov. from a Mexico soil sample.</title>
        <authorList>
            <person name="Camilli A."/>
            <person name="Ajao Y."/>
            <person name="Guo X."/>
        </authorList>
    </citation>
    <scope>NUCLEOTIDE SEQUENCE</scope>
    <source>
        <strain evidence="3">LBG001</strain>
    </source>
</reference>
<feature type="compositionally biased region" description="Gly residues" evidence="1">
    <location>
        <begin position="330"/>
        <end position="353"/>
    </location>
</feature>
<evidence type="ECO:0000256" key="2">
    <source>
        <dbReference type="SAM" id="SignalP"/>
    </source>
</evidence>
<dbReference type="Proteomes" id="UP000830116">
    <property type="component" value="Chromosome"/>
</dbReference>
<protein>
    <recommendedName>
        <fullName evidence="5">Collagen-like protein</fullName>
    </recommendedName>
</protein>
<feature type="region of interest" description="Disordered" evidence="1">
    <location>
        <begin position="263"/>
        <end position="285"/>
    </location>
</feature>
<organism evidence="3 4">
    <name type="scientific">Bdellovibrio reynosensis</name>
    <dbReference type="NCBI Taxonomy" id="2835041"/>
    <lineage>
        <taxon>Bacteria</taxon>
        <taxon>Pseudomonadati</taxon>
        <taxon>Bdellovibrionota</taxon>
        <taxon>Bdellovibrionia</taxon>
        <taxon>Bdellovibrionales</taxon>
        <taxon>Pseudobdellovibrionaceae</taxon>
        <taxon>Bdellovibrio</taxon>
    </lineage>
</organism>
<evidence type="ECO:0000313" key="4">
    <source>
        <dbReference type="Proteomes" id="UP000830116"/>
    </source>
</evidence>
<evidence type="ECO:0008006" key="5">
    <source>
        <dbReference type="Google" id="ProtNLM"/>
    </source>
</evidence>
<evidence type="ECO:0000256" key="1">
    <source>
        <dbReference type="SAM" id="MobiDB-lite"/>
    </source>
</evidence>
<feature type="compositionally biased region" description="Gly residues" evidence="1">
    <location>
        <begin position="376"/>
        <end position="396"/>
    </location>
</feature>
<gene>
    <name evidence="3" type="ORF">MNR06_10295</name>
</gene>
<keyword evidence="2" id="KW-0732">Signal</keyword>
<keyword evidence="4" id="KW-1185">Reference proteome</keyword>
<feature type="signal peptide" evidence="2">
    <location>
        <begin position="1"/>
        <end position="25"/>
    </location>
</feature>
<proteinExistence type="predicted"/>
<evidence type="ECO:0000313" key="3">
    <source>
        <dbReference type="EMBL" id="UOF00091.1"/>
    </source>
</evidence>
<name>A0ABY4C8T7_9BACT</name>
<dbReference type="RefSeq" id="WP_243535719.1">
    <property type="nucleotide sequence ID" value="NZ_CP093442.1"/>
</dbReference>